<organism evidence="2 3">
    <name type="scientific">Candidatus Uhrbacteria bacterium RIFCSPLOWO2_02_FULL_48_18</name>
    <dbReference type="NCBI Taxonomy" id="1802408"/>
    <lineage>
        <taxon>Bacteria</taxon>
        <taxon>Candidatus Uhriibacteriota</taxon>
    </lineage>
</organism>
<dbReference type="AlphaFoldDB" id="A0A1F7VA03"/>
<accession>A0A1F7VA03</accession>
<keyword evidence="1" id="KW-0812">Transmembrane</keyword>
<proteinExistence type="predicted"/>
<comment type="caution">
    <text evidence="2">The sequence shown here is derived from an EMBL/GenBank/DDBJ whole genome shotgun (WGS) entry which is preliminary data.</text>
</comment>
<name>A0A1F7VA03_9BACT</name>
<gene>
    <name evidence="2" type="ORF">A3I41_04425</name>
</gene>
<evidence type="ECO:0000256" key="1">
    <source>
        <dbReference type="SAM" id="Phobius"/>
    </source>
</evidence>
<keyword evidence="1" id="KW-0472">Membrane</keyword>
<dbReference type="EMBL" id="MGEQ01000005">
    <property type="protein sequence ID" value="OGL86794.1"/>
    <property type="molecule type" value="Genomic_DNA"/>
</dbReference>
<evidence type="ECO:0000313" key="2">
    <source>
        <dbReference type="EMBL" id="OGL86794.1"/>
    </source>
</evidence>
<reference evidence="2 3" key="1">
    <citation type="journal article" date="2016" name="Nat. Commun.">
        <title>Thousands of microbial genomes shed light on interconnected biogeochemical processes in an aquifer system.</title>
        <authorList>
            <person name="Anantharaman K."/>
            <person name="Brown C.T."/>
            <person name="Hug L.A."/>
            <person name="Sharon I."/>
            <person name="Castelle C.J."/>
            <person name="Probst A.J."/>
            <person name="Thomas B.C."/>
            <person name="Singh A."/>
            <person name="Wilkins M.J."/>
            <person name="Karaoz U."/>
            <person name="Brodie E.L."/>
            <person name="Williams K.H."/>
            <person name="Hubbard S.S."/>
            <person name="Banfield J.F."/>
        </authorList>
    </citation>
    <scope>NUCLEOTIDE SEQUENCE [LARGE SCALE GENOMIC DNA]</scope>
</reference>
<dbReference type="Proteomes" id="UP000176593">
    <property type="component" value="Unassembled WGS sequence"/>
</dbReference>
<sequence>MSIFTRIIQGFLILLPIIILGWLGVQNFVPSGTFSISHSVHETSSFMDGLAPHDRVSLVKKDEQGDWMQTIFKDPVFFFVHPHRTFDTVDATVTFKNNGTPIVEFGALAATSPDRYVLEPLQNLIIDESSWPRITDGDLMLLQRTSKYKTVTDFLARPPSREEIATYQTSLTAPFRLPNYTASTITQTIPVSLRGSVSIKTYVKNEPLSYVFSYTDMNRDSGSDPVTVYVTDETGQPILSLGSDDDGNTSSNVRGSVLKTLTIKTAPLPEGVYKIDLHAGRDIFVRSIQTTQQKMVFLNGVYLGDESGYHDTFAPVRFWTEAKRLSMQTRHAESVQTVKIGSQSLLIPAPYKLTTTAIKDPGLVSVYVTKGDVEVVTDAPVAFSPAQYFRPDPVRLLPHTDLDQLHVNYILARYTPPVVKDGWSVATVHLDARQLWLSNNRWKFTFSTPEIEELKTSVDVKQIDLVMKRPPVSWWNSVFQAFSLGSGAQ</sequence>
<feature type="transmembrane region" description="Helical" evidence="1">
    <location>
        <begin position="7"/>
        <end position="25"/>
    </location>
</feature>
<protein>
    <submittedName>
        <fullName evidence="2">Uncharacterized protein</fullName>
    </submittedName>
</protein>
<evidence type="ECO:0000313" key="3">
    <source>
        <dbReference type="Proteomes" id="UP000176593"/>
    </source>
</evidence>
<keyword evidence="1" id="KW-1133">Transmembrane helix</keyword>